<sequence length="160" mass="17274">MDYGDFGELESLGSKGELPSTKRSREFEFNANVNMVDPQFKKAPMPGAAHVVPVTIGRGRGDCRPEAIKGAGPMQKGFHPGYSMPAWGANTAGRGFCSGLEFTLPSHNASRFLNALKKIYNLSSKGQSKSFDGHEEIVLVARKSIGQALAASTIYQHDNE</sequence>
<dbReference type="Proteomes" id="UP001604277">
    <property type="component" value="Unassembled WGS sequence"/>
</dbReference>
<reference evidence="3" key="1">
    <citation type="submission" date="2024-07" db="EMBL/GenBank/DDBJ databases">
        <title>Two chromosome-level genome assemblies of Korean endemic species Abeliophyllum distichum and Forsythia ovata (Oleaceae).</title>
        <authorList>
            <person name="Jang H."/>
        </authorList>
    </citation>
    <scope>NUCLEOTIDE SEQUENCE [LARGE SCALE GENOMIC DNA]</scope>
</reference>
<evidence type="ECO:0000313" key="2">
    <source>
        <dbReference type="EMBL" id="KAL2494689.1"/>
    </source>
</evidence>
<gene>
    <name evidence="2" type="ORF">Fot_38446</name>
</gene>
<evidence type="ECO:0000313" key="3">
    <source>
        <dbReference type="Proteomes" id="UP001604277"/>
    </source>
</evidence>
<dbReference type="PANTHER" id="PTHR36884">
    <property type="entry name" value="FIP1[III]-LIKE PROTEIN"/>
    <property type="match status" value="1"/>
</dbReference>
<accession>A0ABD1S1T8</accession>
<keyword evidence="3" id="KW-1185">Reference proteome</keyword>
<protein>
    <submittedName>
        <fullName evidence="2">FIP1[V]-like protein</fullName>
    </submittedName>
</protein>
<organism evidence="2 3">
    <name type="scientific">Forsythia ovata</name>
    <dbReference type="NCBI Taxonomy" id="205694"/>
    <lineage>
        <taxon>Eukaryota</taxon>
        <taxon>Viridiplantae</taxon>
        <taxon>Streptophyta</taxon>
        <taxon>Embryophyta</taxon>
        <taxon>Tracheophyta</taxon>
        <taxon>Spermatophyta</taxon>
        <taxon>Magnoliopsida</taxon>
        <taxon>eudicotyledons</taxon>
        <taxon>Gunneridae</taxon>
        <taxon>Pentapetalae</taxon>
        <taxon>asterids</taxon>
        <taxon>lamiids</taxon>
        <taxon>Lamiales</taxon>
        <taxon>Oleaceae</taxon>
        <taxon>Forsythieae</taxon>
        <taxon>Forsythia</taxon>
    </lineage>
</organism>
<proteinExistence type="predicted"/>
<feature type="region of interest" description="Disordered" evidence="1">
    <location>
        <begin position="1"/>
        <end position="20"/>
    </location>
</feature>
<evidence type="ECO:0000256" key="1">
    <source>
        <dbReference type="SAM" id="MobiDB-lite"/>
    </source>
</evidence>
<comment type="caution">
    <text evidence="2">The sequence shown here is derived from an EMBL/GenBank/DDBJ whole genome shotgun (WGS) entry which is preliminary data.</text>
</comment>
<dbReference type="EMBL" id="JBFOLJ010000011">
    <property type="protein sequence ID" value="KAL2494689.1"/>
    <property type="molecule type" value="Genomic_DNA"/>
</dbReference>
<name>A0ABD1S1T8_9LAMI</name>
<dbReference type="InterPro" id="IPR044976">
    <property type="entry name" value="FIPS5/FIPS3-like"/>
</dbReference>
<dbReference type="AlphaFoldDB" id="A0ABD1S1T8"/>
<dbReference type="PANTHER" id="PTHR36884:SF1">
    <property type="entry name" value="FIP1[V]-LIKE PROTEIN"/>
    <property type="match status" value="1"/>
</dbReference>